<reference evidence="1 2" key="1">
    <citation type="submission" date="2018-06" db="EMBL/GenBank/DDBJ databases">
        <authorList>
            <consortium name="Pathogen Informatics"/>
            <person name="Doyle S."/>
        </authorList>
    </citation>
    <scope>NUCLEOTIDE SEQUENCE [LARGE SCALE GENOMIC DNA]</scope>
    <source>
        <strain evidence="1 2">NCTC11227</strain>
    </source>
</reference>
<evidence type="ECO:0000313" key="2">
    <source>
        <dbReference type="Proteomes" id="UP000255102"/>
    </source>
</evidence>
<evidence type="ECO:0000313" key="1">
    <source>
        <dbReference type="EMBL" id="STY87328.1"/>
    </source>
</evidence>
<dbReference type="AlphaFoldDB" id="A0A378PLL2"/>
<proteinExistence type="predicted"/>
<name>A0A378PLL2_9GAMM</name>
<protein>
    <submittedName>
        <fullName evidence="1">Uncharacterized protein</fullName>
    </submittedName>
</protein>
<sequence length="65" mass="7344">MDDDITIVLFPMGSKPQTLGMIWFAINAKSKNQKDVAIVYDFMQKNQSSSTGVGKMHMWEFGLTN</sequence>
<accession>A0A378PLL2</accession>
<gene>
    <name evidence="1" type="ORF">NCTC11227_01336</name>
</gene>
<dbReference type="EMBL" id="UGPW01000001">
    <property type="protein sequence ID" value="STY87328.1"/>
    <property type="molecule type" value="Genomic_DNA"/>
</dbReference>
<dbReference type="Proteomes" id="UP000255102">
    <property type="component" value="Unassembled WGS sequence"/>
</dbReference>
<organism evidence="1 2">
    <name type="scientific">Moraxella ovis</name>
    <dbReference type="NCBI Taxonomy" id="29433"/>
    <lineage>
        <taxon>Bacteria</taxon>
        <taxon>Pseudomonadati</taxon>
        <taxon>Pseudomonadota</taxon>
        <taxon>Gammaproteobacteria</taxon>
        <taxon>Moraxellales</taxon>
        <taxon>Moraxellaceae</taxon>
        <taxon>Moraxella</taxon>
    </lineage>
</organism>